<gene>
    <name evidence="2" type="ORF">M153_6990002873</name>
</gene>
<evidence type="ECO:0000313" key="2">
    <source>
        <dbReference type="EMBL" id="KRH93645.1"/>
    </source>
</evidence>
<organism evidence="2 3">
    <name type="scientific">Pseudoloma neurophilia</name>
    <dbReference type="NCBI Taxonomy" id="146866"/>
    <lineage>
        <taxon>Eukaryota</taxon>
        <taxon>Fungi</taxon>
        <taxon>Fungi incertae sedis</taxon>
        <taxon>Microsporidia</taxon>
        <taxon>Pseudoloma</taxon>
    </lineage>
</organism>
<dbReference type="Proteomes" id="UP000051530">
    <property type="component" value="Unassembled WGS sequence"/>
</dbReference>
<protein>
    <submittedName>
        <fullName evidence="2">Putative Histone-fold protein</fullName>
    </submittedName>
</protein>
<accession>A0A0R0LWB3</accession>
<name>A0A0R0LWB3_9MICR</name>
<feature type="domain" description="Transcription initiation factor TFIID subunit 12" evidence="1">
    <location>
        <begin position="9"/>
        <end position="73"/>
    </location>
</feature>
<dbReference type="Gene3D" id="1.10.20.10">
    <property type="entry name" value="Histone, subunit A"/>
    <property type="match status" value="1"/>
</dbReference>
<dbReference type="VEuPathDB" id="MicrosporidiaDB:M153_6990002873"/>
<reference evidence="2 3" key="1">
    <citation type="submission" date="2015-07" db="EMBL/GenBank/DDBJ databases">
        <title>The genome of Pseudoloma neurophilia, a relevant intracellular parasite of the zebrafish.</title>
        <authorList>
            <person name="Ndikumana S."/>
            <person name="Pelin A."/>
            <person name="Sanders J."/>
            <person name="Corradi N."/>
        </authorList>
    </citation>
    <scope>NUCLEOTIDE SEQUENCE [LARGE SCALE GENOMIC DNA]</scope>
    <source>
        <strain evidence="2 3">MK1</strain>
    </source>
</reference>
<dbReference type="InterPro" id="IPR009072">
    <property type="entry name" value="Histone-fold"/>
</dbReference>
<sequence>MKELIITPKEKLINLVKETTETPMDREVLLRLHQFSKKFITDILTRASNIAEHRNSNVITDKDIFFVVEKEFDFIFGESEISDVKNLPSNEHVEKMAELSRHNK</sequence>
<evidence type="ECO:0000313" key="3">
    <source>
        <dbReference type="Proteomes" id="UP000051530"/>
    </source>
</evidence>
<dbReference type="GO" id="GO:0046982">
    <property type="term" value="F:protein heterodimerization activity"/>
    <property type="evidence" value="ECO:0007669"/>
    <property type="project" value="InterPro"/>
</dbReference>
<dbReference type="GO" id="GO:0006352">
    <property type="term" value="P:DNA-templated transcription initiation"/>
    <property type="evidence" value="ECO:0007669"/>
    <property type="project" value="InterPro"/>
</dbReference>
<dbReference type="Pfam" id="PF03847">
    <property type="entry name" value="TFIID_20kDa"/>
    <property type="match status" value="1"/>
</dbReference>
<dbReference type="OrthoDB" id="2193432at2759"/>
<dbReference type="InterPro" id="IPR003228">
    <property type="entry name" value="TFIID_TAF12_dom"/>
</dbReference>
<proteinExistence type="predicted"/>
<dbReference type="SUPFAM" id="SSF47113">
    <property type="entry name" value="Histone-fold"/>
    <property type="match status" value="1"/>
</dbReference>
<dbReference type="GO" id="GO:0005669">
    <property type="term" value="C:transcription factor TFIID complex"/>
    <property type="evidence" value="ECO:0007669"/>
    <property type="project" value="InterPro"/>
</dbReference>
<keyword evidence="3" id="KW-1185">Reference proteome</keyword>
<evidence type="ECO:0000259" key="1">
    <source>
        <dbReference type="Pfam" id="PF03847"/>
    </source>
</evidence>
<dbReference type="AlphaFoldDB" id="A0A0R0LWB3"/>
<comment type="caution">
    <text evidence="2">The sequence shown here is derived from an EMBL/GenBank/DDBJ whole genome shotgun (WGS) entry which is preliminary data.</text>
</comment>
<dbReference type="EMBL" id="LGUB01000265">
    <property type="protein sequence ID" value="KRH93645.1"/>
    <property type="molecule type" value="Genomic_DNA"/>
</dbReference>